<dbReference type="EMBL" id="JAPQKS010000004">
    <property type="protein sequence ID" value="KAJ5232006.1"/>
    <property type="molecule type" value="Genomic_DNA"/>
</dbReference>
<feature type="compositionally biased region" description="Basic and acidic residues" evidence="1">
    <location>
        <begin position="7"/>
        <end position="18"/>
    </location>
</feature>
<proteinExistence type="predicted"/>
<reference evidence="3" key="2">
    <citation type="journal article" date="2023" name="IMA Fungus">
        <title>Comparative genomic study of the Penicillium genus elucidates a diverse pangenome and 15 lateral gene transfer events.</title>
        <authorList>
            <person name="Petersen C."/>
            <person name="Sorensen T."/>
            <person name="Nielsen M.R."/>
            <person name="Sondergaard T.E."/>
            <person name="Sorensen J.L."/>
            <person name="Fitzpatrick D.A."/>
            <person name="Frisvad J.C."/>
            <person name="Nielsen K.L."/>
        </authorList>
    </citation>
    <scope>NUCLEOTIDE SEQUENCE</scope>
    <source>
        <strain evidence="3">IBT 19713</strain>
    </source>
</reference>
<organism evidence="3 4">
    <name type="scientific">Penicillium chermesinum</name>
    <dbReference type="NCBI Taxonomy" id="63820"/>
    <lineage>
        <taxon>Eukaryota</taxon>
        <taxon>Fungi</taxon>
        <taxon>Dikarya</taxon>
        <taxon>Ascomycota</taxon>
        <taxon>Pezizomycotina</taxon>
        <taxon>Eurotiomycetes</taxon>
        <taxon>Eurotiomycetidae</taxon>
        <taxon>Eurotiales</taxon>
        <taxon>Aspergillaceae</taxon>
        <taxon>Penicillium</taxon>
    </lineage>
</organism>
<comment type="caution">
    <text evidence="3">The sequence shown here is derived from an EMBL/GenBank/DDBJ whole genome shotgun (WGS) entry which is preliminary data.</text>
</comment>
<accession>A0A9W9NY98</accession>
<dbReference type="AlphaFoldDB" id="A0A9W9NY98"/>
<dbReference type="OrthoDB" id="432685at2759"/>
<evidence type="ECO:0000259" key="2">
    <source>
        <dbReference type="Pfam" id="PF09791"/>
    </source>
</evidence>
<feature type="region of interest" description="Disordered" evidence="1">
    <location>
        <begin position="1"/>
        <end position="120"/>
    </location>
</feature>
<gene>
    <name evidence="3" type="ORF">N7468_004962</name>
</gene>
<dbReference type="InterPro" id="IPR019180">
    <property type="entry name" value="Oxidoreductase-like_N"/>
</dbReference>
<dbReference type="Pfam" id="PF09791">
    <property type="entry name" value="Oxidored-like"/>
    <property type="match status" value="1"/>
</dbReference>
<dbReference type="RefSeq" id="XP_058329999.1">
    <property type="nucleotide sequence ID" value="XM_058474259.1"/>
</dbReference>
<evidence type="ECO:0000313" key="3">
    <source>
        <dbReference type="EMBL" id="KAJ5232006.1"/>
    </source>
</evidence>
<dbReference type="GeneID" id="83201562"/>
<sequence length="167" mass="18067">MSPTPPHETRSEAVHEYEDPQAGAKAVNNAGKFAPPQDEKPTHNSQSCNSLECKPHATGETDLSVTEALNKPSEESPEPYYAPAQVPAFKALQKKRLTGTRTKQLLRAAGRAHDDPPPPPELGLCCGSSCDPCVNDLWREELSVWKERWGGSRGGGRSLEEGVGIVI</sequence>
<evidence type="ECO:0000313" key="4">
    <source>
        <dbReference type="Proteomes" id="UP001150941"/>
    </source>
</evidence>
<protein>
    <recommendedName>
        <fullName evidence="2">Oxidoreductase-like domain-containing protein</fullName>
    </recommendedName>
</protein>
<reference evidence="3" key="1">
    <citation type="submission" date="2022-11" db="EMBL/GenBank/DDBJ databases">
        <authorList>
            <person name="Petersen C."/>
        </authorList>
    </citation>
    <scope>NUCLEOTIDE SEQUENCE</scope>
    <source>
        <strain evidence="3">IBT 19713</strain>
    </source>
</reference>
<evidence type="ECO:0000256" key="1">
    <source>
        <dbReference type="SAM" id="MobiDB-lite"/>
    </source>
</evidence>
<feature type="domain" description="Oxidoreductase-like" evidence="2">
    <location>
        <begin position="116"/>
        <end position="148"/>
    </location>
</feature>
<keyword evidence="4" id="KW-1185">Reference proteome</keyword>
<name>A0A9W9NY98_9EURO</name>
<dbReference type="Proteomes" id="UP001150941">
    <property type="component" value="Unassembled WGS sequence"/>
</dbReference>